<accession>A0ABQ3GG70</accession>
<dbReference type="InterPro" id="IPR054828">
    <property type="entry name" value="Vit_B12_bind_prot"/>
</dbReference>
<dbReference type="Proteomes" id="UP000626210">
    <property type="component" value="Unassembled WGS sequence"/>
</dbReference>
<feature type="signal peptide" evidence="2">
    <location>
        <begin position="1"/>
        <end position="20"/>
    </location>
</feature>
<dbReference type="SUPFAM" id="SSF53807">
    <property type="entry name" value="Helical backbone' metal receptor"/>
    <property type="match status" value="1"/>
</dbReference>
<dbReference type="InterPro" id="IPR050902">
    <property type="entry name" value="ABC_Transporter_SBP"/>
</dbReference>
<dbReference type="Gene3D" id="3.40.50.1980">
    <property type="entry name" value="Nitrogenase molybdenum iron protein domain"/>
    <property type="match status" value="2"/>
</dbReference>
<evidence type="ECO:0000313" key="4">
    <source>
        <dbReference type="EMBL" id="GHD03838.1"/>
    </source>
</evidence>
<evidence type="ECO:0000256" key="1">
    <source>
        <dbReference type="ARBA" id="ARBA00022729"/>
    </source>
</evidence>
<dbReference type="PANTHER" id="PTHR30535">
    <property type="entry name" value="VITAMIN B12-BINDING PROTEIN"/>
    <property type="match status" value="1"/>
</dbReference>
<dbReference type="Pfam" id="PF01497">
    <property type="entry name" value="Peripla_BP_2"/>
    <property type="match status" value="1"/>
</dbReference>
<gene>
    <name evidence="4" type="ORF">GCM10007320_64310</name>
</gene>
<dbReference type="NCBIfam" id="NF038402">
    <property type="entry name" value="TroA_like"/>
    <property type="match status" value="1"/>
</dbReference>
<keyword evidence="1 2" id="KW-0732">Signal</keyword>
<dbReference type="EMBL" id="BMYK01000046">
    <property type="protein sequence ID" value="GHD03838.1"/>
    <property type="molecule type" value="Genomic_DNA"/>
</dbReference>
<organism evidence="4 5">
    <name type="scientific">Pseudorhodoferax aquiterrae</name>
    <dbReference type="NCBI Taxonomy" id="747304"/>
    <lineage>
        <taxon>Bacteria</taxon>
        <taxon>Pseudomonadati</taxon>
        <taxon>Pseudomonadota</taxon>
        <taxon>Betaproteobacteria</taxon>
        <taxon>Burkholderiales</taxon>
        <taxon>Comamonadaceae</taxon>
    </lineage>
</organism>
<comment type="caution">
    <text evidence="4">The sequence shown here is derived from an EMBL/GenBank/DDBJ whole genome shotgun (WGS) entry which is preliminary data.</text>
</comment>
<name>A0ABQ3GG70_9BURK</name>
<dbReference type="InterPro" id="IPR002491">
    <property type="entry name" value="ABC_transptr_periplasmic_BD"/>
</dbReference>
<evidence type="ECO:0000259" key="3">
    <source>
        <dbReference type="PROSITE" id="PS50983"/>
    </source>
</evidence>
<protein>
    <submittedName>
        <fullName evidence="4">ABC transporter substrate-binding protein</fullName>
    </submittedName>
</protein>
<feature type="domain" description="Fe/B12 periplasmic-binding" evidence="3">
    <location>
        <begin position="43"/>
        <end position="294"/>
    </location>
</feature>
<dbReference type="PANTHER" id="PTHR30535:SF34">
    <property type="entry name" value="MOLYBDATE-BINDING PROTEIN MOLA"/>
    <property type="match status" value="1"/>
</dbReference>
<dbReference type="PROSITE" id="PS50983">
    <property type="entry name" value="FE_B12_PBP"/>
    <property type="match status" value="1"/>
</dbReference>
<evidence type="ECO:0000313" key="5">
    <source>
        <dbReference type="Proteomes" id="UP000626210"/>
    </source>
</evidence>
<proteinExistence type="predicted"/>
<sequence length="297" mass="31991">MRAPPPTALLVALLFQGSQAALPVFAADAPARPPTTAPAPARRIVSLQPSLTETLCALDACERLVAIDRYSDWPASVQPLPRVGGLADADIERILAALPDLVLLRPRNRVAERLKELGLNVLALDARSHADMRRNMEAVAQAIGRPGAGEALWARTDARLEALRQQLPAHWRGKRVYFELHGGVAAASEASFIGETLARLGLRNVVPASLGAFPKLGPEFALRADPDLLIVHDAPGMPPLQARPGWHAMRAVREGRTCRIAEPRFDVLVRPGPRLDEAAQEILACLAAVDRQTVGGR</sequence>
<dbReference type="RefSeq" id="WP_189690941.1">
    <property type="nucleotide sequence ID" value="NZ_BMYK01000046.1"/>
</dbReference>
<reference evidence="5" key="1">
    <citation type="journal article" date="2019" name="Int. J. Syst. Evol. Microbiol.">
        <title>The Global Catalogue of Microorganisms (GCM) 10K type strain sequencing project: providing services to taxonomists for standard genome sequencing and annotation.</title>
        <authorList>
            <consortium name="The Broad Institute Genomics Platform"/>
            <consortium name="The Broad Institute Genome Sequencing Center for Infectious Disease"/>
            <person name="Wu L."/>
            <person name="Ma J."/>
        </authorList>
    </citation>
    <scope>NUCLEOTIDE SEQUENCE [LARGE SCALE GENOMIC DNA]</scope>
    <source>
        <strain evidence="5">KCTC 23314</strain>
    </source>
</reference>
<keyword evidence="5" id="KW-1185">Reference proteome</keyword>
<feature type="chain" id="PRO_5045474046" evidence="2">
    <location>
        <begin position="21"/>
        <end position="297"/>
    </location>
</feature>
<evidence type="ECO:0000256" key="2">
    <source>
        <dbReference type="SAM" id="SignalP"/>
    </source>
</evidence>